<evidence type="ECO:0000313" key="8">
    <source>
        <dbReference type="Proteomes" id="UP000249341"/>
    </source>
</evidence>
<keyword evidence="4 5" id="KW-0472">Membrane</keyword>
<keyword evidence="2 5" id="KW-0812">Transmembrane</keyword>
<dbReference type="EMBL" id="QLMJ01000002">
    <property type="protein sequence ID" value="RAK42565.1"/>
    <property type="molecule type" value="Genomic_DNA"/>
</dbReference>
<evidence type="ECO:0000256" key="5">
    <source>
        <dbReference type="SAM" id="Phobius"/>
    </source>
</evidence>
<comment type="caution">
    <text evidence="7">The sequence shown here is derived from an EMBL/GenBank/DDBJ whole genome shotgun (WGS) entry which is preliminary data.</text>
</comment>
<organism evidence="7 8">
    <name type="scientific">Actinoplanes lutulentus</name>
    <dbReference type="NCBI Taxonomy" id="1287878"/>
    <lineage>
        <taxon>Bacteria</taxon>
        <taxon>Bacillati</taxon>
        <taxon>Actinomycetota</taxon>
        <taxon>Actinomycetes</taxon>
        <taxon>Micromonosporales</taxon>
        <taxon>Micromonosporaceae</taxon>
        <taxon>Actinoplanes</taxon>
    </lineage>
</organism>
<proteinExistence type="predicted"/>
<feature type="transmembrane region" description="Helical" evidence="5">
    <location>
        <begin position="56"/>
        <end position="74"/>
    </location>
</feature>
<keyword evidence="3 5" id="KW-1133">Transmembrane helix</keyword>
<evidence type="ECO:0000256" key="4">
    <source>
        <dbReference type="ARBA" id="ARBA00023136"/>
    </source>
</evidence>
<gene>
    <name evidence="7" type="ORF">B0I29_102390</name>
</gene>
<comment type="subcellular location">
    <subcellularLocation>
        <location evidence="1">Membrane</location>
        <topology evidence="1">Multi-pass membrane protein</topology>
    </subcellularLocation>
</comment>
<dbReference type="InterPro" id="IPR013130">
    <property type="entry name" value="Fe3_Rdtase_TM_dom"/>
</dbReference>
<keyword evidence="8" id="KW-1185">Reference proteome</keyword>
<evidence type="ECO:0000256" key="3">
    <source>
        <dbReference type="ARBA" id="ARBA00022989"/>
    </source>
</evidence>
<evidence type="ECO:0000256" key="2">
    <source>
        <dbReference type="ARBA" id="ARBA00022692"/>
    </source>
</evidence>
<feature type="transmembrane region" description="Helical" evidence="5">
    <location>
        <begin position="12"/>
        <end position="36"/>
    </location>
</feature>
<protein>
    <submittedName>
        <fullName evidence="7">Ferric reductase like protein</fullName>
    </submittedName>
</protein>
<sequence length="124" mass="13732">MIIGRRSAPVARAALWAFLIFWLAVLHPVFVILGFARYDQVSFPRTALSLSRQLPVLLGVIAVALIVLVVALSVRAARRRLSYEAWHAVHLLLYAALTRTVVAGLRALKVPGRQVHAELFRLAS</sequence>
<dbReference type="AlphaFoldDB" id="A0A327ZK03"/>
<evidence type="ECO:0000259" key="6">
    <source>
        <dbReference type="Pfam" id="PF01794"/>
    </source>
</evidence>
<dbReference type="Pfam" id="PF01794">
    <property type="entry name" value="Ferric_reduct"/>
    <property type="match status" value="1"/>
</dbReference>
<dbReference type="Proteomes" id="UP000249341">
    <property type="component" value="Unassembled WGS sequence"/>
</dbReference>
<dbReference type="GO" id="GO:0016020">
    <property type="term" value="C:membrane"/>
    <property type="evidence" value="ECO:0007669"/>
    <property type="project" value="UniProtKB-SubCell"/>
</dbReference>
<feature type="domain" description="Ferric oxidoreductase" evidence="6">
    <location>
        <begin position="17"/>
        <end position="97"/>
    </location>
</feature>
<reference evidence="7 8" key="1">
    <citation type="submission" date="2018-06" db="EMBL/GenBank/DDBJ databases">
        <title>Genomic Encyclopedia of Type Strains, Phase III (KMG-III): the genomes of soil and plant-associated and newly described type strains.</title>
        <authorList>
            <person name="Whitman W."/>
        </authorList>
    </citation>
    <scope>NUCLEOTIDE SEQUENCE [LARGE SCALE GENOMIC DNA]</scope>
    <source>
        <strain evidence="7 8">CGMCC 4.7090</strain>
    </source>
</reference>
<name>A0A327ZK03_9ACTN</name>
<evidence type="ECO:0000256" key="1">
    <source>
        <dbReference type="ARBA" id="ARBA00004141"/>
    </source>
</evidence>
<evidence type="ECO:0000313" key="7">
    <source>
        <dbReference type="EMBL" id="RAK42565.1"/>
    </source>
</evidence>
<accession>A0A327ZK03</accession>
<dbReference type="RefSeq" id="WP_111647714.1">
    <property type="nucleotide sequence ID" value="NZ_JACHWI010000003.1"/>
</dbReference>